<accession>A0A7C5LBU4</accession>
<organism evidence="1">
    <name type="scientific">Caldiarchaeum subterraneum</name>
    <dbReference type="NCBI Taxonomy" id="311458"/>
    <lineage>
        <taxon>Archaea</taxon>
        <taxon>Nitrososphaerota</taxon>
        <taxon>Candidatus Caldarchaeales</taxon>
        <taxon>Candidatus Caldarchaeaceae</taxon>
        <taxon>Candidatus Caldarchaeum</taxon>
    </lineage>
</organism>
<evidence type="ECO:0000313" key="1">
    <source>
        <dbReference type="EMBL" id="HHK67939.1"/>
    </source>
</evidence>
<protein>
    <submittedName>
        <fullName evidence="1">Uncharacterized protein</fullName>
    </submittedName>
</protein>
<reference evidence="1" key="1">
    <citation type="journal article" date="2020" name="mSystems">
        <title>Genome- and Community-Level Interaction Insights into Carbon Utilization and Element Cycling Functions of Hydrothermarchaeota in Hydrothermal Sediment.</title>
        <authorList>
            <person name="Zhou Z."/>
            <person name="Liu Y."/>
            <person name="Xu W."/>
            <person name="Pan J."/>
            <person name="Luo Z.H."/>
            <person name="Li M."/>
        </authorList>
    </citation>
    <scope>NUCLEOTIDE SEQUENCE [LARGE SCALE GENOMIC DNA]</scope>
    <source>
        <strain evidence="1">SpSt-1056</strain>
    </source>
</reference>
<sequence>MDYVERFLSVYVNARRDPSDENLLNLLESLLPFSPPGVEWGLEVASLAGVTYMLEGGRLVAVKVSRDEFGPFMQTNVVEIPLSSLPSAALKNIRDVDQFVQKLVKHLSGWVKGMKGESLQKKLVERLLETLGGGVDD</sequence>
<proteinExistence type="predicted"/>
<dbReference type="EMBL" id="DRWN01000019">
    <property type="protein sequence ID" value="HHK67939.1"/>
    <property type="molecule type" value="Genomic_DNA"/>
</dbReference>
<dbReference type="AlphaFoldDB" id="A0A7C5LBU4"/>
<name>A0A7C5LBU4_CALS0</name>
<comment type="caution">
    <text evidence="1">The sequence shown here is derived from an EMBL/GenBank/DDBJ whole genome shotgun (WGS) entry which is preliminary data.</text>
</comment>
<gene>
    <name evidence="1" type="ORF">ENM11_02130</name>
</gene>